<dbReference type="AlphaFoldDB" id="A0A9W7DZA9"/>
<dbReference type="InterPro" id="IPR011009">
    <property type="entry name" value="Kinase-like_dom_sf"/>
</dbReference>
<dbReference type="PROSITE" id="PS50011">
    <property type="entry name" value="PROTEIN_KINASE_DOM"/>
    <property type="match status" value="1"/>
</dbReference>
<dbReference type="GO" id="GO:0000776">
    <property type="term" value="C:kinetochore"/>
    <property type="evidence" value="ECO:0007669"/>
    <property type="project" value="UniProtKB-KW"/>
</dbReference>
<keyword evidence="8" id="KW-0808">Transferase</keyword>
<dbReference type="PROSITE" id="PS00107">
    <property type="entry name" value="PROTEIN_KINASE_ATP"/>
    <property type="match status" value="1"/>
</dbReference>
<proteinExistence type="inferred from homology"/>
<dbReference type="InterPro" id="IPR008271">
    <property type="entry name" value="Ser/Thr_kinase_AS"/>
</dbReference>
<dbReference type="Gene3D" id="1.10.510.10">
    <property type="entry name" value="Transferase(Phosphotransferase) domain 1"/>
    <property type="match status" value="1"/>
</dbReference>
<keyword evidence="2" id="KW-0158">Chromosome</keyword>
<comment type="similarity">
    <text evidence="8">Belongs to the protein kinase superfamily.</text>
</comment>
<dbReference type="Pfam" id="PF00069">
    <property type="entry name" value="Pkinase"/>
    <property type="match status" value="1"/>
</dbReference>
<dbReference type="SMART" id="SM00220">
    <property type="entry name" value="S_TKc"/>
    <property type="match status" value="1"/>
</dbReference>
<protein>
    <recommendedName>
        <fullName evidence="9">Protein kinase domain-containing protein</fullName>
    </recommendedName>
</protein>
<evidence type="ECO:0000256" key="6">
    <source>
        <dbReference type="ARBA" id="ARBA00023328"/>
    </source>
</evidence>
<dbReference type="EMBL" id="BRXZ01003669">
    <property type="protein sequence ID" value="GMH59570.1"/>
    <property type="molecule type" value="Genomic_DNA"/>
</dbReference>
<reference evidence="10" key="1">
    <citation type="submission" date="2022-07" db="EMBL/GenBank/DDBJ databases">
        <title>Genome analysis of Parmales, a sister group of diatoms, reveals the evolutionary specialization of diatoms from phago-mixotrophs to photoautotrophs.</title>
        <authorList>
            <person name="Ban H."/>
            <person name="Sato S."/>
            <person name="Yoshikawa S."/>
            <person name="Kazumasa Y."/>
            <person name="Nakamura Y."/>
            <person name="Ichinomiya M."/>
            <person name="Saitoh K."/>
            <person name="Sato N."/>
            <person name="Blanc-Mathieu R."/>
            <person name="Endo H."/>
            <person name="Kuwata A."/>
            <person name="Ogata H."/>
        </authorList>
    </citation>
    <scope>NUCLEOTIDE SEQUENCE</scope>
</reference>
<dbReference type="PANTHER" id="PTHR14030">
    <property type="entry name" value="MITOTIC CHECKPOINT SERINE/THREONINE-PROTEIN KINASE BUB1"/>
    <property type="match status" value="1"/>
</dbReference>
<dbReference type="GO" id="GO:0007094">
    <property type="term" value="P:mitotic spindle assembly checkpoint signaling"/>
    <property type="evidence" value="ECO:0007669"/>
    <property type="project" value="InterPro"/>
</dbReference>
<evidence type="ECO:0000256" key="2">
    <source>
        <dbReference type="ARBA" id="ARBA00022454"/>
    </source>
</evidence>
<comment type="subcellular location">
    <subcellularLocation>
        <location evidence="1">Chromosome</location>
        <location evidence="1">Centromere</location>
        <location evidence="1">Kinetochore</location>
    </subcellularLocation>
</comment>
<evidence type="ECO:0000256" key="5">
    <source>
        <dbReference type="ARBA" id="ARBA00022840"/>
    </source>
</evidence>
<evidence type="ECO:0000256" key="7">
    <source>
        <dbReference type="PROSITE-ProRule" id="PRU10141"/>
    </source>
</evidence>
<organism evidence="10 11">
    <name type="scientific">Triparma retinervis</name>
    <dbReference type="NCBI Taxonomy" id="2557542"/>
    <lineage>
        <taxon>Eukaryota</taxon>
        <taxon>Sar</taxon>
        <taxon>Stramenopiles</taxon>
        <taxon>Ochrophyta</taxon>
        <taxon>Bolidophyceae</taxon>
        <taxon>Parmales</taxon>
        <taxon>Triparmaceae</taxon>
        <taxon>Triparma</taxon>
    </lineage>
</organism>
<evidence type="ECO:0000259" key="9">
    <source>
        <dbReference type="PROSITE" id="PS50011"/>
    </source>
</evidence>
<dbReference type="InterPro" id="IPR017441">
    <property type="entry name" value="Protein_kinase_ATP_BS"/>
</dbReference>
<evidence type="ECO:0000256" key="8">
    <source>
        <dbReference type="RuleBase" id="RU000304"/>
    </source>
</evidence>
<dbReference type="InterPro" id="IPR015661">
    <property type="entry name" value="Bub1/Mad3"/>
</dbReference>
<keyword evidence="6" id="KW-0137">Centromere</keyword>
<dbReference type="SUPFAM" id="SSF56112">
    <property type="entry name" value="Protein kinase-like (PK-like)"/>
    <property type="match status" value="1"/>
</dbReference>
<feature type="non-terminal residue" evidence="10">
    <location>
        <position position="341"/>
    </location>
</feature>
<dbReference type="GO" id="GO:0005524">
    <property type="term" value="F:ATP binding"/>
    <property type="evidence" value="ECO:0007669"/>
    <property type="project" value="UniProtKB-UniRule"/>
</dbReference>
<evidence type="ECO:0000313" key="11">
    <source>
        <dbReference type="Proteomes" id="UP001165082"/>
    </source>
</evidence>
<accession>A0A9W7DZA9</accession>
<comment type="caution">
    <text evidence="10">The sequence shown here is derived from an EMBL/GenBank/DDBJ whole genome shotgun (WGS) entry which is preliminary data.</text>
</comment>
<keyword evidence="8" id="KW-0723">Serine/threonine-protein kinase</keyword>
<evidence type="ECO:0000256" key="4">
    <source>
        <dbReference type="ARBA" id="ARBA00022838"/>
    </source>
</evidence>
<dbReference type="GO" id="GO:0004674">
    <property type="term" value="F:protein serine/threonine kinase activity"/>
    <property type="evidence" value="ECO:0007669"/>
    <property type="project" value="UniProtKB-KW"/>
</dbReference>
<evidence type="ECO:0000256" key="3">
    <source>
        <dbReference type="ARBA" id="ARBA00022741"/>
    </source>
</evidence>
<gene>
    <name evidence="10" type="ORF">TrRE_jg9185</name>
</gene>
<feature type="domain" description="Protein kinase" evidence="9">
    <location>
        <begin position="62"/>
        <end position="341"/>
    </location>
</feature>
<evidence type="ECO:0000313" key="10">
    <source>
        <dbReference type="EMBL" id="GMH59570.1"/>
    </source>
</evidence>
<feature type="binding site" evidence="7">
    <location>
        <position position="89"/>
    </location>
    <ligand>
        <name>ATP</name>
        <dbReference type="ChEBI" id="CHEBI:30616"/>
    </ligand>
</feature>
<keyword evidence="8" id="KW-0418">Kinase</keyword>
<keyword evidence="4" id="KW-0995">Kinetochore</keyword>
<keyword evidence="3 7" id="KW-0547">Nucleotide-binding</keyword>
<dbReference type="Proteomes" id="UP001165082">
    <property type="component" value="Unassembled WGS sequence"/>
</dbReference>
<dbReference type="OrthoDB" id="248495at2759"/>
<dbReference type="PROSITE" id="PS00108">
    <property type="entry name" value="PROTEIN_KINASE_ST"/>
    <property type="match status" value="1"/>
</dbReference>
<feature type="non-terminal residue" evidence="10">
    <location>
        <position position="1"/>
    </location>
</feature>
<sequence>EYDELYARQINNSVKQALKDAKTVFDLRNKNVTMLKNPENLKPGSKQQVVRMGVGGKGSLQWKVHEFLGEGAYGQVFFVENKGEIMAMKVQKDIGSLAWEYVVMRRIQDRLGDDGDRYVVKMPQLQLYSDGAYCLMDTPVVDTQFRGMNLLNVVNLYALKREPIPELLSMYYVSQILGIIEVLHRDGQVLHCDVKPDNFILTPGVIELEEEGEVTEELVQGAGVRLIDFGRAVDLSAIDDGGSGIVGFFGNAAGEDMECCAMMEERPWKEDIDTFGVCACAHVLLWGTHIKVVKDVKDRWRQEKNVRRYWCKDLWHDFFSTLLNSGGDDGGEQDGEEGEGV</sequence>
<name>A0A9W7DZA9_9STRA</name>
<keyword evidence="11" id="KW-1185">Reference proteome</keyword>
<evidence type="ECO:0000256" key="1">
    <source>
        <dbReference type="ARBA" id="ARBA00004629"/>
    </source>
</evidence>
<dbReference type="InterPro" id="IPR000719">
    <property type="entry name" value="Prot_kinase_dom"/>
</dbReference>
<keyword evidence="5 7" id="KW-0067">ATP-binding</keyword>